<gene>
    <name evidence="3" type="primary">orf167</name>
</gene>
<dbReference type="Pfam" id="PF03161">
    <property type="entry name" value="LAGLIDADG_2"/>
    <property type="match status" value="1"/>
</dbReference>
<dbReference type="EMBL" id="MH252535">
    <property type="protein sequence ID" value="AWJ63987.1"/>
    <property type="molecule type" value="Genomic_DNA"/>
</dbReference>
<dbReference type="AlphaFoldDB" id="A0A2S1WBL7"/>
<organism evidence="3">
    <name type="scientific">Ganoderma calidophilum</name>
    <dbReference type="NCBI Taxonomy" id="2026244"/>
    <lineage>
        <taxon>Eukaryota</taxon>
        <taxon>Fungi</taxon>
        <taxon>Dikarya</taxon>
        <taxon>Basidiomycota</taxon>
        <taxon>Agaricomycotina</taxon>
        <taxon>Agaricomycetes</taxon>
        <taxon>Polyporales</taxon>
        <taxon>Polyporaceae</taxon>
        <taxon>Ganoderma</taxon>
    </lineage>
</organism>
<evidence type="ECO:0000313" key="3">
    <source>
        <dbReference type="EMBL" id="AWJ63987.1"/>
    </source>
</evidence>
<feature type="domain" description="Homing endonuclease LAGLIDADG" evidence="2">
    <location>
        <begin position="26"/>
        <end position="161"/>
    </location>
</feature>
<dbReference type="GO" id="GO:0004519">
    <property type="term" value="F:endonuclease activity"/>
    <property type="evidence" value="ECO:0007669"/>
    <property type="project" value="UniProtKB-KW"/>
</dbReference>
<dbReference type="SUPFAM" id="SSF55608">
    <property type="entry name" value="Homing endonucleases"/>
    <property type="match status" value="1"/>
</dbReference>
<protein>
    <submittedName>
        <fullName evidence="3">LAGLIDADG homing endonuclease type 2</fullName>
    </submittedName>
</protein>
<dbReference type="Gene3D" id="3.10.28.10">
    <property type="entry name" value="Homing endonucleases"/>
    <property type="match status" value="2"/>
</dbReference>
<keyword evidence="3" id="KW-0540">Nuclease</keyword>
<comment type="function">
    <text evidence="1">Mitochondrial DNA endonuclease involved in intron homing.</text>
</comment>
<reference evidence="3" key="1">
    <citation type="journal article" date="2019" name="Int. J. Biol. Macromol.">
        <title>The complete mitochondrial genomes of five important medicinal Ganoderma species: Features, evolution, and phylogeny.</title>
        <authorList>
            <person name="Li Q."/>
            <person name="Xiang D."/>
            <person name="Wan Y."/>
            <person name="Wu Q."/>
            <person name="Wu X."/>
            <person name="Ma C."/>
            <person name="Song Y."/>
            <person name="Zhao G."/>
            <person name="Huang W."/>
        </authorList>
    </citation>
    <scope>NUCLEOTIDE SEQUENCE</scope>
</reference>
<keyword evidence="3" id="KW-0378">Hydrolase</keyword>
<keyword evidence="3" id="KW-0255">Endonuclease</keyword>
<dbReference type="GeneID" id="36953396"/>
<proteinExistence type="predicted"/>
<accession>A0A2S1WBL7</accession>
<dbReference type="RefSeq" id="YP_009493192.1">
    <property type="nucleotide sequence ID" value="NC_037938.1"/>
</dbReference>
<dbReference type="InterPro" id="IPR027434">
    <property type="entry name" value="Homing_endonucl"/>
</dbReference>
<evidence type="ECO:0000259" key="2">
    <source>
        <dbReference type="Pfam" id="PF03161"/>
    </source>
</evidence>
<evidence type="ECO:0000256" key="1">
    <source>
        <dbReference type="ARBA" id="ARBA00002670"/>
    </source>
</evidence>
<name>A0A2S1WBL7_9APHY</name>
<dbReference type="InterPro" id="IPR004860">
    <property type="entry name" value="LAGLIDADG_dom"/>
</dbReference>
<sequence length="167" mass="19718">MKNKIKEVRSYRKSANYNLELNGELKEIIIGLMLGDLYAEKRNPNSNTRLQFKQSVKNKVYIDHLDTIFKNYCNSEPKITSSKDNRPGKKEINVSIKFWSQSLPCFNQFRELFYNVSGTKYVPYNLEEIITARSLAYWSMDDGYKSTNGFYFCTESYTLYRILYIRG</sequence>
<geneLocation type="mitochondrion" evidence="3"/>
<keyword evidence="3" id="KW-0496">Mitochondrion</keyword>